<evidence type="ECO:0000256" key="5">
    <source>
        <dbReference type="ARBA" id="ARBA00023136"/>
    </source>
</evidence>
<keyword evidence="4 7" id="KW-1133">Transmembrane helix</keyword>
<dbReference type="InterPro" id="IPR050173">
    <property type="entry name" value="ABC_transporter_C-like"/>
</dbReference>
<name>A0ABM1EHD2_PRICU</name>
<keyword evidence="5 7" id="KW-0472">Membrane</keyword>
<keyword evidence="8" id="KW-1185">Reference proteome</keyword>
<accession>A0ABM1EHD2</accession>
<dbReference type="InterPro" id="IPR036640">
    <property type="entry name" value="ABC1_TM_sf"/>
</dbReference>
<organism evidence="8 9">
    <name type="scientific">Priapulus caudatus</name>
    <name type="common">Priapulid worm</name>
    <dbReference type="NCBI Taxonomy" id="37621"/>
    <lineage>
        <taxon>Eukaryota</taxon>
        <taxon>Metazoa</taxon>
        <taxon>Ecdysozoa</taxon>
        <taxon>Scalidophora</taxon>
        <taxon>Priapulida</taxon>
        <taxon>Priapulimorpha</taxon>
        <taxon>Priapulimorphida</taxon>
        <taxon>Priapulidae</taxon>
        <taxon>Priapulus</taxon>
    </lineage>
</organism>
<evidence type="ECO:0000256" key="1">
    <source>
        <dbReference type="ARBA" id="ARBA00022692"/>
    </source>
</evidence>
<dbReference type="PANTHER" id="PTHR24223">
    <property type="entry name" value="ATP-BINDING CASSETTE SUB-FAMILY C"/>
    <property type="match status" value="1"/>
</dbReference>
<evidence type="ECO:0000256" key="3">
    <source>
        <dbReference type="ARBA" id="ARBA00022840"/>
    </source>
</evidence>
<dbReference type="Gene3D" id="1.20.1560.10">
    <property type="entry name" value="ABC transporter type 1, transmembrane domain"/>
    <property type="match status" value="1"/>
</dbReference>
<reference evidence="9" key="1">
    <citation type="submission" date="2025-08" db="UniProtKB">
        <authorList>
            <consortium name="RefSeq"/>
        </authorList>
    </citation>
    <scope>IDENTIFICATION</scope>
</reference>
<feature type="transmembrane region" description="Helical" evidence="7">
    <location>
        <begin position="92"/>
        <end position="113"/>
    </location>
</feature>
<feature type="region of interest" description="Disordered" evidence="6">
    <location>
        <begin position="233"/>
        <end position="255"/>
    </location>
</feature>
<gene>
    <name evidence="9" type="primary">LOC106812284</name>
</gene>
<dbReference type="GeneID" id="106812284"/>
<dbReference type="RefSeq" id="XP_014671603.1">
    <property type="nucleotide sequence ID" value="XM_014816117.1"/>
</dbReference>
<keyword evidence="2" id="KW-0547">Nucleotide-binding</keyword>
<dbReference type="Proteomes" id="UP000695022">
    <property type="component" value="Unplaced"/>
</dbReference>
<evidence type="ECO:0000313" key="9">
    <source>
        <dbReference type="RefSeq" id="XP_014671603.1"/>
    </source>
</evidence>
<evidence type="ECO:0000313" key="8">
    <source>
        <dbReference type="Proteomes" id="UP000695022"/>
    </source>
</evidence>
<evidence type="ECO:0000256" key="4">
    <source>
        <dbReference type="ARBA" id="ARBA00022989"/>
    </source>
</evidence>
<evidence type="ECO:0000256" key="6">
    <source>
        <dbReference type="SAM" id="MobiDB-lite"/>
    </source>
</evidence>
<dbReference type="SUPFAM" id="SSF90123">
    <property type="entry name" value="ABC transporter transmembrane region"/>
    <property type="match status" value="1"/>
</dbReference>
<proteinExistence type="predicted"/>
<sequence>MAILKPGKDSASPASDRLISLLCHTYKLFKILILNRLTPYVDKLLIPEQEHSAEQQYLQFRAVYKQEEEAAKRAGRRPSLWRCYARVSWRTMVYTGVCKLFAVLLVFVGPWVIGRIIVFLSRTSTDADTVAPGNQTAAAVVDVRHLADNGYVLSLLLFLASLLHHTLTQSFMLHALVKGVHLRAAIQMFVYDKSLRLALWSHGGASTAPGSDAIPALANCDKTGATEMVSLAAGRGSHRETSGGNRADAEMDGVS</sequence>
<evidence type="ECO:0000256" key="7">
    <source>
        <dbReference type="SAM" id="Phobius"/>
    </source>
</evidence>
<evidence type="ECO:0000256" key="2">
    <source>
        <dbReference type="ARBA" id="ARBA00022741"/>
    </source>
</evidence>
<protein>
    <submittedName>
        <fullName evidence="9">ATP-binding cassette sub-family C member 9-like</fullName>
    </submittedName>
</protein>
<keyword evidence="1 7" id="KW-0812">Transmembrane</keyword>
<dbReference type="PANTHER" id="PTHR24223:SF461">
    <property type="entry name" value="ATP-BINDING CASSETTE SUB-FAMILY C MEMBER SUR"/>
    <property type="match status" value="1"/>
</dbReference>
<keyword evidence="3" id="KW-0067">ATP-binding</keyword>